<dbReference type="GO" id="GO:0060090">
    <property type="term" value="F:molecular adaptor activity"/>
    <property type="evidence" value="ECO:0007669"/>
    <property type="project" value="TreeGrafter"/>
</dbReference>
<dbReference type="Proteomes" id="UP000580250">
    <property type="component" value="Unassembled WGS sequence"/>
</dbReference>
<feature type="domain" description="CCR4-Not complex component Not1 C-terminal" evidence="7">
    <location>
        <begin position="1406"/>
        <end position="1768"/>
    </location>
</feature>
<evidence type="ECO:0000256" key="2">
    <source>
        <dbReference type="ARBA" id="ARBA00022491"/>
    </source>
</evidence>
<sequence>MWKSLDLVEIIFRLGDIPALSNQVLTLLRRSPGPMALCPDLLFLGVLQISMPMTQFRVHVLKYLVSVLLSGHSNAVPVFQFAWNFENHRVQMRQILFGSMAAYYSQNPEDQSRLTRILEITHELKGLSELLSINQFPFVIDMAILAARRDFLKLDKFIEDKLTEHGERFAQDLCQAMRRRCPGLGTNNPLSTENFQLIFSALQPRATAWPIIATELTQLIGLLRSKAKNKFFSKILNEFFKAIPRTGTSSTSSTSTSFMGGGALPFMPIKMNEGRTSAGTPVIGSGAAGGGGHIGTPNTPTSNPFTLFQQRDQIMRNLRSTPGNEFRSPDFRNLSHLHSGSPSHGNVDFGDDLSTVVFAEEIQEEANSYFQQIYAPNGRMSVAEFISKLKSFKISANPRDRELLLCVIKNLFDEYRFFREYPERELRTTAEVYGGIIREEIVDYRQIQFATAVRRVIESLNDEPGSMLWTFGIIALNSCRAILHKYPKFCEMVVALESFNRFPSGLKDYLTFGVKSQLPPTHTSDRGDITWTSGQSFIPTGGMIQASPFNIPMIGSTQPLSIPPNIGGMKFSAPRGLNAGNSMLNVTNVDILVSATERDGTQVKQPPQVVFEKVAFTCNNLCTNNLMEKTQEINELVKEGGEEFNKWFAQYLVMKRVTVEQNFQPLYNSFLMLINNEILDEFIRKETFRNIDILLKSDKRQAVSNFGDRQLLKNLGHWLGIITIGRDQPVLARNLDLKYLLIEAFYKGQQELLYIIPFVVKCLNASAKSTIFGPRCAWIYSLLKVLVEIHNEPDLKLNLKFEIEVLCKDLSIDLRSVEVGNYLKESSRLPKLLPVKPDGLSPVPSSSMGPIQQAFHSGMSMFGGVNRPGSASEMLSNLNISSTGGRDSAFSASPAFSSQQALQLPSRSSVQTPAIPAFNYADLNIFTQSGLMHNTTIPQHLILFQMHPNLKYLCKNAILHAIKELIGGIADRAISVAITATEHVCRKDFCLDPSEQNIRRAAHQMMRAMTAGMAAITCREPLATTMLGMLKQSLCNSIGNILTGSDQAKMIDETAIAVTEANITLATNFIVKSSCEKAVIEIEKRLDSEFAARRLAMKEGRTFQSGTELTAVLEKVPEMIRIHQGVTTESNIKIYDDFSAKICGFKPLVPEERFIEFTRRGQMTTPAAGSGPSRTPTNAFSTPFVPATSISSLPDGRPPTAITLPNMLPSHPSQLQHPTAIMGGDRMQMNSNSLFPDENTFNSTNLGLRKMNEDQILQSKVETILREWITICYTPMAQRDPQHALACIVQMMHDNGVLATDEMITKFFKICADICFDVSYRLLKNDCIGQSTVVRQRCYYTLDAFTKLTCLMVKYSDGQHHSTKVNLLKKVLNILSSAVHKDHEQRKFDFNGMPFHRILIIMFNELTAPDPVLDPIQWHILEAFGQTLFLLQPRRVPGFAFHWLDIIGHRNFIGRLLADSFDLGRTGAMYTQLILCHLKFLALFLRNVQLPKPISFIYKGTLRVLLVILHDFPEILCEYHYVLCDAIPPNCVQLRNLILSAYPRDMRLPDPFAENFSKIENFPEMSTNPKTHKEINNIISQDLRKRLDDYLETRSSISFLSDLPTFLETSLQQQPSSSSPSQKYNISVVNAVVMYVGVKAIDSINEKKQQKISMESIAHTAFMDIFQNLAVSLCTEGKYLLFNAIANQLRYPNSHTHYFSCTMLYLFLEANSEQIQEQITRILFERLVALRPHPWGLLITFIELIRNPRYNFWKHDFVRCAPEIERFILFMSVANSCSVCSIPTEQQSNGT</sequence>
<dbReference type="EMBL" id="CAJEWN010000465">
    <property type="protein sequence ID" value="CAD2183339.1"/>
    <property type="molecule type" value="Genomic_DNA"/>
</dbReference>
<dbReference type="InterPro" id="IPR040398">
    <property type="entry name" value="Not1"/>
</dbReference>
<feature type="domain" description="CCR4-NOT transcription complex subunit 1" evidence="8">
    <location>
        <begin position="948"/>
        <end position="1094"/>
    </location>
</feature>
<evidence type="ECO:0000259" key="11">
    <source>
        <dbReference type="Pfam" id="PF16418"/>
    </source>
</evidence>
<dbReference type="GO" id="GO:0000288">
    <property type="term" value="P:nuclear-transcribed mRNA catabolic process, deadenylation-dependent decay"/>
    <property type="evidence" value="ECO:0007669"/>
    <property type="project" value="TreeGrafter"/>
</dbReference>
<proteinExistence type="inferred from homology"/>
<dbReference type="PANTHER" id="PTHR13162">
    <property type="entry name" value="CCR4-NOT TRANSCRIPTION COMPLEX"/>
    <property type="match status" value="1"/>
</dbReference>
<dbReference type="PANTHER" id="PTHR13162:SF8">
    <property type="entry name" value="CCR4-NOT TRANSCRIPTION COMPLEX SUBUNIT 1"/>
    <property type="match status" value="1"/>
</dbReference>
<dbReference type="InterPro" id="IPR024557">
    <property type="entry name" value="CNOT1_dom_4"/>
</dbReference>
<dbReference type="FunFam" id="1.25.40.800:FF:000001">
    <property type="entry name" value="CCR4-NOT transcription complex subunit 1"/>
    <property type="match status" value="1"/>
</dbReference>
<evidence type="ECO:0000256" key="4">
    <source>
        <dbReference type="ARBA" id="ARBA00023163"/>
    </source>
</evidence>
<dbReference type="InterPro" id="IPR038535">
    <property type="entry name" value="CNOT1_TTP_bind_sf"/>
</dbReference>
<keyword evidence="3" id="KW-0805">Transcription regulation</keyword>
<evidence type="ECO:0000259" key="8">
    <source>
        <dbReference type="Pfam" id="PF12842"/>
    </source>
</evidence>
<dbReference type="InterPro" id="IPR007196">
    <property type="entry name" value="CCR4-Not_Not1_C"/>
</dbReference>
<feature type="domain" description="CCR4-NOT transcription complex subunit 1 HEAT repeat" evidence="11">
    <location>
        <begin position="60"/>
        <end position="185"/>
    </location>
</feature>
<dbReference type="Gene3D" id="1.25.40.180">
    <property type="match status" value="1"/>
</dbReference>
<comment type="caution">
    <text evidence="12">The sequence shown here is derived from an EMBL/GenBank/DDBJ whole genome shotgun (WGS) entry which is preliminary data.</text>
</comment>
<evidence type="ECO:0000256" key="1">
    <source>
        <dbReference type="ARBA" id="ARBA00004123"/>
    </source>
</evidence>
<feature type="domain" description="CCR4-NOT transcription complex subunit 1 CAF1-binding" evidence="9">
    <location>
        <begin position="603"/>
        <end position="829"/>
    </location>
</feature>
<evidence type="ECO:0000313" key="12">
    <source>
        <dbReference type="EMBL" id="CAD2183339.1"/>
    </source>
</evidence>
<dbReference type="InterPro" id="IPR032194">
    <property type="entry name" value="CNOT1_HEAT"/>
</dbReference>
<dbReference type="GO" id="GO:0000932">
    <property type="term" value="C:P-body"/>
    <property type="evidence" value="ECO:0007669"/>
    <property type="project" value="TreeGrafter"/>
</dbReference>
<evidence type="ECO:0000259" key="9">
    <source>
        <dbReference type="Pfam" id="PF16415"/>
    </source>
</evidence>
<evidence type="ECO:0000256" key="3">
    <source>
        <dbReference type="ARBA" id="ARBA00023015"/>
    </source>
</evidence>
<comment type="similarity">
    <text evidence="6">Belongs to the CNOT1 family.</text>
</comment>
<dbReference type="OrthoDB" id="1933107at2759"/>
<dbReference type="Pfam" id="PF12842">
    <property type="entry name" value="DUF3819"/>
    <property type="match status" value="1"/>
</dbReference>
<dbReference type="Gene3D" id="1.25.40.790">
    <property type="match status" value="1"/>
</dbReference>
<keyword evidence="4" id="KW-0804">Transcription</keyword>
<dbReference type="FunFam" id="1.25.40.790:FF:000001">
    <property type="entry name" value="Ccr4-not transcription complex subunit 1 isoform"/>
    <property type="match status" value="1"/>
</dbReference>
<dbReference type="Pfam" id="PF16415">
    <property type="entry name" value="CNOT1_CAF1_bind"/>
    <property type="match status" value="1"/>
</dbReference>
<dbReference type="Pfam" id="PF16417">
    <property type="entry name" value="CNOT1_TTP_bind"/>
    <property type="match status" value="1"/>
</dbReference>
<dbReference type="InterPro" id="IPR032193">
    <property type="entry name" value="CNOT1_TTP_bind"/>
</dbReference>
<keyword evidence="5" id="KW-0539">Nucleus</keyword>
<dbReference type="GO" id="GO:0030015">
    <property type="term" value="C:CCR4-NOT core complex"/>
    <property type="evidence" value="ECO:0007669"/>
    <property type="project" value="InterPro"/>
</dbReference>
<dbReference type="GO" id="GO:0017148">
    <property type="term" value="P:negative regulation of translation"/>
    <property type="evidence" value="ECO:0007669"/>
    <property type="project" value="InterPro"/>
</dbReference>
<gene>
    <name evidence="12" type="ORF">MENT_LOCUS35627</name>
</gene>
<dbReference type="InterPro" id="IPR032191">
    <property type="entry name" value="CNOT1_CAF1_bind"/>
</dbReference>
<organism evidence="12 13">
    <name type="scientific">Meloidogyne enterolobii</name>
    <name type="common">Root-knot nematode worm</name>
    <name type="synonym">Meloidogyne mayaguensis</name>
    <dbReference type="NCBI Taxonomy" id="390850"/>
    <lineage>
        <taxon>Eukaryota</taxon>
        <taxon>Metazoa</taxon>
        <taxon>Ecdysozoa</taxon>
        <taxon>Nematoda</taxon>
        <taxon>Chromadorea</taxon>
        <taxon>Rhabditida</taxon>
        <taxon>Tylenchina</taxon>
        <taxon>Tylenchomorpha</taxon>
        <taxon>Tylenchoidea</taxon>
        <taxon>Meloidogynidae</taxon>
        <taxon>Meloidogyninae</taxon>
        <taxon>Meloidogyne</taxon>
    </lineage>
</organism>
<reference evidence="12 13" key="1">
    <citation type="submission" date="2020-08" db="EMBL/GenBank/DDBJ databases">
        <authorList>
            <person name="Koutsovoulos G."/>
            <person name="Danchin GJ E."/>
        </authorList>
    </citation>
    <scope>NUCLEOTIDE SEQUENCE [LARGE SCALE GENOMIC DNA]</scope>
</reference>
<name>A0A6V7W8E6_MELEN</name>
<evidence type="ECO:0000313" key="13">
    <source>
        <dbReference type="Proteomes" id="UP000580250"/>
    </source>
</evidence>
<protein>
    <submittedName>
        <fullName evidence="12">Uncharacterized protein</fullName>
    </submittedName>
</protein>
<feature type="domain" description="CCR4-NOT transcription complex subunit 1 TTP binding" evidence="10">
    <location>
        <begin position="358"/>
        <end position="519"/>
    </location>
</feature>
<dbReference type="GO" id="GO:0005634">
    <property type="term" value="C:nucleus"/>
    <property type="evidence" value="ECO:0007669"/>
    <property type="project" value="UniProtKB-SubCell"/>
</dbReference>
<evidence type="ECO:0000259" key="7">
    <source>
        <dbReference type="Pfam" id="PF04054"/>
    </source>
</evidence>
<dbReference type="Gene3D" id="1.25.40.840">
    <property type="entry name" value="CCR4-NOT transcription complex subunit 1 TTP binding domain"/>
    <property type="match status" value="1"/>
</dbReference>
<evidence type="ECO:0000259" key="10">
    <source>
        <dbReference type="Pfam" id="PF16417"/>
    </source>
</evidence>
<accession>A0A6V7W8E6</accession>
<dbReference type="Pfam" id="PF16418">
    <property type="entry name" value="CNOT1_HEAT"/>
    <property type="match status" value="1"/>
</dbReference>
<dbReference type="Pfam" id="PF04054">
    <property type="entry name" value="Not1"/>
    <property type="match status" value="1"/>
</dbReference>
<comment type="subcellular location">
    <subcellularLocation>
        <location evidence="1">Nucleus</location>
    </subcellularLocation>
</comment>
<dbReference type="Gene3D" id="1.25.40.800">
    <property type="match status" value="1"/>
</dbReference>
<keyword evidence="2" id="KW-0678">Repressor</keyword>
<evidence type="ECO:0000256" key="5">
    <source>
        <dbReference type="ARBA" id="ARBA00023242"/>
    </source>
</evidence>
<evidence type="ECO:0000256" key="6">
    <source>
        <dbReference type="ARBA" id="ARBA00025717"/>
    </source>
</evidence>